<dbReference type="Proteomes" id="UP000075243">
    <property type="component" value="Unassembled WGS sequence"/>
</dbReference>
<reference evidence="1" key="1">
    <citation type="journal article" date="2012" name="Nat. Biotechnol.">
        <title>Draft genome sequence of pigeonpea (Cajanus cajan), an orphan legume crop of resource-poor farmers.</title>
        <authorList>
            <person name="Varshney R.K."/>
            <person name="Chen W."/>
            <person name="Li Y."/>
            <person name="Bharti A.K."/>
            <person name="Saxena R.K."/>
            <person name="Schlueter J.A."/>
            <person name="Donoghue M.T."/>
            <person name="Azam S."/>
            <person name="Fan G."/>
            <person name="Whaley A.M."/>
            <person name="Farmer A.D."/>
            <person name="Sheridan J."/>
            <person name="Iwata A."/>
            <person name="Tuteja R."/>
            <person name="Penmetsa R.V."/>
            <person name="Wu W."/>
            <person name="Upadhyaya H.D."/>
            <person name="Yang S.P."/>
            <person name="Shah T."/>
            <person name="Saxena K.B."/>
            <person name="Michael T."/>
            <person name="McCombie W.R."/>
            <person name="Yang B."/>
            <person name="Zhang G."/>
            <person name="Yang H."/>
            <person name="Wang J."/>
            <person name="Spillane C."/>
            <person name="Cook D.R."/>
            <person name="May G.D."/>
            <person name="Xu X."/>
            <person name="Jackson S.A."/>
        </authorList>
    </citation>
    <scope>NUCLEOTIDE SEQUENCE [LARGE SCALE GENOMIC DNA]</scope>
</reference>
<dbReference type="Gramene" id="C.cajan_25375.t">
    <property type="protein sequence ID" value="C.cajan_25375.t.cds1"/>
    <property type="gene ID" value="C.cajan_25375"/>
</dbReference>
<proteinExistence type="predicted"/>
<dbReference type="EMBL" id="KQ483436">
    <property type="protein sequence ID" value="KYP51588.1"/>
    <property type="molecule type" value="Genomic_DNA"/>
</dbReference>
<keyword evidence="2" id="KW-1185">Reference proteome</keyword>
<sequence>MDCHFIRDKIQDGSVTTKYVPSVEQLADVFTKPLGKEAFSTMKRKLGVLDIHSPT</sequence>
<organism evidence="1 2">
    <name type="scientific">Cajanus cajan</name>
    <name type="common">Pigeon pea</name>
    <name type="synonym">Cajanus indicus</name>
    <dbReference type="NCBI Taxonomy" id="3821"/>
    <lineage>
        <taxon>Eukaryota</taxon>
        <taxon>Viridiplantae</taxon>
        <taxon>Streptophyta</taxon>
        <taxon>Embryophyta</taxon>
        <taxon>Tracheophyta</taxon>
        <taxon>Spermatophyta</taxon>
        <taxon>Magnoliopsida</taxon>
        <taxon>eudicotyledons</taxon>
        <taxon>Gunneridae</taxon>
        <taxon>Pentapetalae</taxon>
        <taxon>rosids</taxon>
        <taxon>fabids</taxon>
        <taxon>Fabales</taxon>
        <taxon>Fabaceae</taxon>
        <taxon>Papilionoideae</taxon>
        <taxon>50 kb inversion clade</taxon>
        <taxon>NPAAA clade</taxon>
        <taxon>indigoferoid/millettioid clade</taxon>
        <taxon>Phaseoleae</taxon>
        <taxon>Cajanus</taxon>
    </lineage>
</organism>
<evidence type="ECO:0000313" key="2">
    <source>
        <dbReference type="Proteomes" id="UP000075243"/>
    </source>
</evidence>
<dbReference type="OMA" id="NCHYIRD"/>
<name>A0A151S9X9_CAJCA</name>
<evidence type="ECO:0000313" key="1">
    <source>
        <dbReference type="EMBL" id="KYP51588.1"/>
    </source>
</evidence>
<gene>
    <name evidence="1" type="ORF">KK1_026616</name>
</gene>
<protein>
    <submittedName>
        <fullName evidence="1">Copia protein</fullName>
    </submittedName>
</protein>
<accession>A0A151S9X9</accession>
<dbReference type="AlphaFoldDB" id="A0A151S9X9"/>